<organism evidence="1 2">
    <name type="scientific">Spirosoma pollinicola</name>
    <dbReference type="NCBI Taxonomy" id="2057025"/>
    <lineage>
        <taxon>Bacteria</taxon>
        <taxon>Pseudomonadati</taxon>
        <taxon>Bacteroidota</taxon>
        <taxon>Cytophagia</taxon>
        <taxon>Cytophagales</taxon>
        <taxon>Cytophagaceae</taxon>
        <taxon>Spirosoma</taxon>
    </lineage>
</organism>
<name>A0A2K8ZB04_9BACT</name>
<dbReference type="OrthoDB" id="676274at2"/>
<proteinExistence type="predicted"/>
<evidence type="ECO:0000313" key="2">
    <source>
        <dbReference type="Proteomes" id="UP000232883"/>
    </source>
</evidence>
<dbReference type="Proteomes" id="UP000232883">
    <property type="component" value="Chromosome"/>
</dbReference>
<dbReference type="EMBL" id="CP025096">
    <property type="protein sequence ID" value="AUD07035.1"/>
    <property type="molecule type" value="Genomic_DNA"/>
</dbReference>
<dbReference type="AlphaFoldDB" id="A0A2K8ZB04"/>
<dbReference type="RefSeq" id="WP_100993592.1">
    <property type="nucleotide sequence ID" value="NZ_CP025096.1"/>
</dbReference>
<protein>
    <submittedName>
        <fullName evidence="1">Uncharacterized protein</fullName>
    </submittedName>
</protein>
<gene>
    <name evidence="1" type="ORF">CWM47_37590</name>
</gene>
<reference evidence="1 2" key="1">
    <citation type="submission" date="2017-11" db="EMBL/GenBank/DDBJ databases">
        <title>Taxonomic description and genome sequences of Spirosoma HA7 sp. nov., isolated from pollen microhabitat of Corylus avellana.</title>
        <authorList>
            <person name="Ambika Manirajan B."/>
            <person name="Suarez C."/>
            <person name="Ratering S."/>
            <person name="Geissler-Plaum R."/>
            <person name="Cardinale M."/>
            <person name="Sylvia S."/>
        </authorList>
    </citation>
    <scope>NUCLEOTIDE SEQUENCE [LARGE SCALE GENOMIC DNA]</scope>
    <source>
        <strain evidence="1 2">HA7</strain>
    </source>
</reference>
<accession>A0A2K8ZB04</accession>
<dbReference type="KEGG" id="spir:CWM47_37590"/>
<evidence type="ECO:0000313" key="1">
    <source>
        <dbReference type="EMBL" id="AUD07035.1"/>
    </source>
</evidence>
<keyword evidence="2" id="KW-1185">Reference proteome</keyword>
<sequence length="124" mass="14015">MQVLPLIIEKADGALWGRVAYDDNLLVDSAPTLDELRVNMKTLLQEFHDLHDIEFTYAYDLSAFFEQYAYLKVSKIAEYAGMNATLLRHYSAGSKQPSPEQVKRIEDAVHRLALELSSVQLVAA</sequence>